<feature type="domain" description="Ras-GEF" evidence="5">
    <location>
        <begin position="246"/>
        <end position="482"/>
    </location>
</feature>
<keyword evidence="7" id="KW-1185">Reference proteome</keyword>
<dbReference type="PANTHER" id="PTHR23113:SF348">
    <property type="entry name" value="GUANYL-NUCLEOTIDE EXCHANGE FACTOR RASGEF, PUTATIVE (AFU_ORTHOLOGUE AFUA_1G04700)-RELATED"/>
    <property type="match status" value="1"/>
</dbReference>
<dbReference type="SUPFAM" id="SSF48366">
    <property type="entry name" value="Ras GEF"/>
    <property type="match status" value="1"/>
</dbReference>
<gene>
    <name evidence="6" type="ORF">J3Q64DRAFT_1630883</name>
</gene>
<organism evidence="6 7">
    <name type="scientific">Phycomyces blakesleeanus</name>
    <dbReference type="NCBI Taxonomy" id="4837"/>
    <lineage>
        <taxon>Eukaryota</taxon>
        <taxon>Fungi</taxon>
        <taxon>Fungi incertae sedis</taxon>
        <taxon>Mucoromycota</taxon>
        <taxon>Mucoromycotina</taxon>
        <taxon>Mucoromycetes</taxon>
        <taxon>Mucorales</taxon>
        <taxon>Phycomycetaceae</taxon>
        <taxon>Phycomyces</taxon>
    </lineage>
</organism>
<dbReference type="InterPro" id="IPR036964">
    <property type="entry name" value="RASGEF_cat_dom_sf"/>
</dbReference>
<protein>
    <submittedName>
        <fullName evidence="6">Ras guanine nucleotide exchange factor domain-containing protein</fullName>
    </submittedName>
</protein>
<sequence length="498" mass="56228">SHSYSDSCSTGLTAEDIVDRLIASEPCRGDENIVPVFITFFRKFMKPGELVKMLIERIHSIFLLWLSHYWGDFHSPQTRKALIAFIEDISQHESMRPICDDLAPLVIREPPLDDPDAQWGLMDSDTDTDDFSDAPSTPKQHEKNKKKDSGYVSGSFKLSNFMDSEQNRSNATIQHCPIDATSISSPSPVGEPCRPEFSGGLINLETYNGISASTSWASFGAQTLISSAASITNQAAYNLKVFLDMTDKNVAEQLTWIESEVFGKIKARHISTTQTYRKYIYIHIYIYVAVVASISHFNFISAWVATSIVAQPKLNKRAAVLEKFMSIAVELRNHNNYNSLMAILAGINNAAVLRLRLTRESISSKKIFKQYQSLEKLMSTDRSFSSYRMALKASETPGIPYLGIHNQDLVSLSEANKDFKADGTIHWEKFRLMGESIMGMMKFQSPSYQKISPDEKILNFIADSVVMTEDEQYKRSILIEPRLKSSSTNKLRDLWSRV</sequence>
<dbReference type="EMBL" id="JBCLYO010000001">
    <property type="protein sequence ID" value="KAL0097666.1"/>
    <property type="molecule type" value="Genomic_DNA"/>
</dbReference>
<proteinExistence type="predicted"/>
<evidence type="ECO:0000256" key="1">
    <source>
        <dbReference type="ARBA" id="ARBA00022658"/>
    </source>
</evidence>
<reference evidence="6 7" key="1">
    <citation type="submission" date="2024-04" db="EMBL/GenBank/DDBJ databases">
        <title>Symmetric and asymmetric DNA N6-adenine methylation regulates different biological responses in Mucorales.</title>
        <authorList>
            <consortium name="Lawrence Berkeley National Laboratory"/>
            <person name="Lax C."/>
            <person name="Mondo S.J."/>
            <person name="Osorio-Concepcion M."/>
            <person name="Muszewska A."/>
            <person name="Corrochano-Luque M."/>
            <person name="Gutierrez G."/>
            <person name="Riley R."/>
            <person name="Lipzen A."/>
            <person name="Guo J."/>
            <person name="Hundley H."/>
            <person name="Amirebrahimi M."/>
            <person name="Ng V."/>
            <person name="Lorenzo-Gutierrez D."/>
            <person name="Binder U."/>
            <person name="Yang J."/>
            <person name="Song Y."/>
            <person name="Canovas D."/>
            <person name="Navarro E."/>
            <person name="Freitag M."/>
            <person name="Gabaldon T."/>
            <person name="Grigoriev I.V."/>
            <person name="Corrochano L.M."/>
            <person name="Nicolas F.E."/>
            <person name="Garre V."/>
        </authorList>
    </citation>
    <scope>NUCLEOTIDE SEQUENCE [LARGE SCALE GENOMIC DNA]</scope>
    <source>
        <strain evidence="6 7">L51</strain>
    </source>
</reference>
<evidence type="ECO:0000256" key="3">
    <source>
        <dbReference type="SAM" id="MobiDB-lite"/>
    </source>
</evidence>
<dbReference type="CDD" id="cd00155">
    <property type="entry name" value="RasGEF"/>
    <property type="match status" value="1"/>
</dbReference>
<feature type="compositionally biased region" description="Basic and acidic residues" evidence="3">
    <location>
        <begin position="139"/>
        <end position="149"/>
    </location>
</feature>
<dbReference type="Gene3D" id="1.10.840.10">
    <property type="entry name" value="Ras guanine-nucleotide exchange factors catalytic domain"/>
    <property type="match status" value="1"/>
</dbReference>
<dbReference type="PROSITE" id="PS50009">
    <property type="entry name" value="RASGEF_CAT"/>
    <property type="match status" value="1"/>
</dbReference>
<feature type="region of interest" description="Disordered" evidence="3">
    <location>
        <begin position="116"/>
        <end position="151"/>
    </location>
</feature>
<dbReference type="InterPro" id="IPR001895">
    <property type="entry name" value="RASGEF_cat_dom"/>
</dbReference>
<dbReference type="Gene3D" id="1.20.870.10">
    <property type="entry name" value="Son of sevenless (SoS) protein Chain: S domain 1"/>
    <property type="match status" value="1"/>
</dbReference>
<comment type="caution">
    <text evidence="6">The sequence shown here is derived from an EMBL/GenBank/DDBJ whole genome shotgun (WGS) entry which is preliminary data.</text>
</comment>
<keyword evidence="4" id="KW-0812">Transmembrane</keyword>
<evidence type="ECO:0000313" key="6">
    <source>
        <dbReference type="EMBL" id="KAL0097666.1"/>
    </source>
</evidence>
<evidence type="ECO:0000259" key="5">
    <source>
        <dbReference type="PROSITE" id="PS50009"/>
    </source>
</evidence>
<evidence type="ECO:0000256" key="2">
    <source>
        <dbReference type="PROSITE-ProRule" id="PRU00168"/>
    </source>
</evidence>
<keyword evidence="1 2" id="KW-0344">Guanine-nucleotide releasing factor</keyword>
<dbReference type="SMART" id="SM00147">
    <property type="entry name" value="RasGEF"/>
    <property type="match status" value="1"/>
</dbReference>
<name>A0ABR3BHJ8_PHYBL</name>
<dbReference type="InterPro" id="IPR023578">
    <property type="entry name" value="Ras_GEF_dom_sf"/>
</dbReference>
<keyword evidence="4" id="KW-1133">Transmembrane helix</keyword>
<dbReference type="Proteomes" id="UP001448207">
    <property type="component" value="Unassembled WGS sequence"/>
</dbReference>
<keyword evidence="4" id="KW-0472">Membrane</keyword>
<dbReference type="InterPro" id="IPR008937">
    <property type="entry name" value="Ras-like_GEF"/>
</dbReference>
<evidence type="ECO:0000256" key="4">
    <source>
        <dbReference type="SAM" id="Phobius"/>
    </source>
</evidence>
<evidence type="ECO:0000313" key="7">
    <source>
        <dbReference type="Proteomes" id="UP001448207"/>
    </source>
</evidence>
<feature type="transmembrane region" description="Helical" evidence="4">
    <location>
        <begin position="284"/>
        <end position="305"/>
    </location>
</feature>
<dbReference type="Pfam" id="PF00617">
    <property type="entry name" value="RasGEF"/>
    <property type="match status" value="1"/>
</dbReference>
<accession>A0ABR3BHJ8</accession>
<feature type="non-terminal residue" evidence="6">
    <location>
        <position position="1"/>
    </location>
</feature>
<dbReference type="PANTHER" id="PTHR23113">
    <property type="entry name" value="GUANINE NUCLEOTIDE EXCHANGE FACTOR"/>
    <property type="match status" value="1"/>
</dbReference>